<keyword evidence="2" id="KW-1185">Reference proteome</keyword>
<dbReference type="EMBL" id="HF935540">
    <property type="protein sequence ID" value="CCX10395.1"/>
    <property type="molecule type" value="Genomic_DNA"/>
</dbReference>
<dbReference type="Proteomes" id="UP000018144">
    <property type="component" value="Unassembled WGS sequence"/>
</dbReference>
<evidence type="ECO:0000313" key="2">
    <source>
        <dbReference type="Proteomes" id="UP000018144"/>
    </source>
</evidence>
<protein>
    <submittedName>
        <fullName evidence="1">Uncharacterized protein</fullName>
    </submittedName>
</protein>
<reference evidence="1 2" key="1">
    <citation type="journal article" date="2013" name="PLoS Genet.">
        <title>The genome and development-dependent transcriptomes of Pyronema confluens: a window into fungal evolution.</title>
        <authorList>
            <person name="Traeger S."/>
            <person name="Altegoer F."/>
            <person name="Freitag M."/>
            <person name="Gabaldon T."/>
            <person name="Kempken F."/>
            <person name="Kumar A."/>
            <person name="Marcet-Houben M."/>
            <person name="Poggeler S."/>
            <person name="Stajich J.E."/>
            <person name="Nowrousian M."/>
        </authorList>
    </citation>
    <scope>NUCLEOTIDE SEQUENCE [LARGE SCALE GENOMIC DNA]</scope>
    <source>
        <strain evidence="2">CBS 100304</strain>
        <tissue evidence="1">Vegetative mycelium</tissue>
    </source>
</reference>
<organism evidence="1 2">
    <name type="scientific">Pyronema omphalodes (strain CBS 100304)</name>
    <name type="common">Pyronema confluens</name>
    <dbReference type="NCBI Taxonomy" id="1076935"/>
    <lineage>
        <taxon>Eukaryota</taxon>
        <taxon>Fungi</taxon>
        <taxon>Dikarya</taxon>
        <taxon>Ascomycota</taxon>
        <taxon>Pezizomycotina</taxon>
        <taxon>Pezizomycetes</taxon>
        <taxon>Pezizales</taxon>
        <taxon>Pyronemataceae</taxon>
        <taxon>Pyronema</taxon>
    </lineage>
</organism>
<proteinExistence type="predicted"/>
<gene>
    <name evidence="1" type="ORF">PCON_09989</name>
</gene>
<sequence>MKVSSLCGEIIDALCSLSQGKGFAYVKNCTENGPRFTQALRHHRHITQSLVLALHDLCVPSSLVTMVSSIASSDLHHGKVRAPKWLAAIT</sequence>
<name>U4L2Y9_PYROM</name>
<evidence type="ECO:0000313" key="1">
    <source>
        <dbReference type="EMBL" id="CCX10395.1"/>
    </source>
</evidence>
<accession>U4L2Y9</accession>
<dbReference type="AlphaFoldDB" id="U4L2Y9"/>